<organism evidence="2 3">
    <name type="scientific">Aulographum hederae CBS 113979</name>
    <dbReference type="NCBI Taxonomy" id="1176131"/>
    <lineage>
        <taxon>Eukaryota</taxon>
        <taxon>Fungi</taxon>
        <taxon>Dikarya</taxon>
        <taxon>Ascomycota</taxon>
        <taxon>Pezizomycotina</taxon>
        <taxon>Dothideomycetes</taxon>
        <taxon>Pleosporomycetidae</taxon>
        <taxon>Aulographales</taxon>
        <taxon>Aulographaceae</taxon>
    </lineage>
</organism>
<dbReference type="EMBL" id="ML977156">
    <property type="protein sequence ID" value="KAF1986691.1"/>
    <property type="molecule type" value="Genomic_DNA"/>
</dbReference>
<evidence type="ECO:0000313" key="2">
    <source>
        <dbReference type="EMBL" id="KAF1986691.1"/>
    </source>
</evidence>
<name>A0A6G1H0F9_9PEZI</name>
<protein>
    <submittedName>
        <fullName evidence="2">Uncharacterized protein</fullName>
    </submittedName>
</protein>
<dbReference type="AlphaFoldDB" id="A0A6G1H0F9"/>
<keyword evidence="3" id="KW-1185">Reference proteome</keyword>
<feature type="compositionally biased region" description="Basic and acidic residues" evidence="1">
    <location>
        <begin position="75"/>
        <end position="93"/>
    </location>
</feature>
<sequence length="142" mass="16065">MERGIKRKHSQIEPEDTRSQVRISRATHSKQLSEYSADAIQERLFSTQGEQSISGGEPQQRVGGMLEEEAYFADEERAEPHSFEETRTTEKPSGRRLGGGSQCYTRQLDISNIREDPGDWQNLLDMVEDALQDFTEEGDTAG</sequence>
<dbReference type="Proteomes" id="UP000800041">
    <property type="component" value="Unassembled WGS sequence"/>
</dbReference>
<proteinExistence type="predicted"/>
<feature type="region of interest" description="Disordered" evidence="1">
    <location>
        <begin position="75"/>
        <end position="102"/>
    </location>
</feature>
<evidence type="ECO:0000313" key="3">
    <source>
        <dbReference type="Proteomes" id="UP000800041"/>
    </source>
</evidence>
<feature type="compositionally biased region" description="Basic and acidic residues" evidence="1">
    <location>
        <begin position="1"/>
        <end position="19"/>
    </location>
</feature>
<feature type="region of interest" description="Disordered" evidence="1">
    <location>
        <begin position="1"/>
        <end position="37"/>
    </location>
</feature>
<accession>A0A6G1H0F9</accession>
<gene>
    <name evidence="2" type="ORF">K402DRAFT_85740</name>
</gene>
<reference evidence="2" key="1">
    <citation type="journal article" date="2020" name="Stud. Mycol.">
        <title>101 Dothideomycetes genomes: a test case for predicting lifestyles and emergence of pathogens.</title>
        <authorList>
            <person name="Haridas S."/>
            <person name="Albert R."/>
            <person name="Binder M."/>
            <person name="Bloem J."/>
            <person name="Labutti K."/>
            <person name="Salamov A."/>
            <person name="Andreopoulos B."/>
            <person name="Baker S."/>
            <person name="Barry K."/>
            <person name="Bills G."/>
            <person name="Bluhm B."/>
            <person name="Cannon C."/>
            <person name="Castanera R."/>
            <person name="Culley D."/>
            <person name="Daum C."/>
            <person name="Ezra D."/>
            <person name="Gonzalez J."/>
            <person name="Henrissat B."/>
            <person name="Kuo A."/>
            <person name="Liang C."/>
            <person name="Lipzen A."/>
            <person name="Lutzoni F."/>
            <person name="Magnuson J."/>
            <person name="Mondo S."/>
            <person name="Nolan M."/>
            <person name="Ohm R."/>
            <person name="Pangilinan J."/>
            <person name="Park H.-J."/>
            <person name="Ramirez L."/>
            <person name="Alfaro M."/>
            <person name="Sun H."/>
            <person name="Tritt A."/>
            <person name="Yoshinaga Y."/>
            <person name="Zwiers L.-H."/>
            <person name="Turgeon B."/>
            <person name="Goodwin S."/>
            <person name="Spatafora J."/>
            <person name="Crous P."/>
            <person name="Grigoriev I."/>
        </authorList>
    </citation>
    <scope>NUCLEOTIDE SEQUENCE</scope>
    <source>
        <strain evidence="2">CBS 113979</strain>
    </source>
</reference>
<evidence type="ECO:0000256" key="1">
    <source>
        <dbReference type="SAM" id="MobiDB-lite"/>
    </source>
</evidence>